<evidence type="ECO:0000256" key="1">
    <source>
        <dbReference type="SAM" id="MobiDB-lite"/>
    </source>
</evidence>
<proteinExistence type="predicted"/>
<reference evidence="2" key="1">
    <citation type="journal article" date="2021" name="Mol. Plant Microbe Interact.">
        <title>Complete Genome Sequence of the Plant-Pathogenic Fungus Colletotrichum lupini.</title>
        <authorList>
            <person name="Baroncelli R."/>
            <person name="Pensec F."/>
            <person name="Da Lio D."/>
            <person name="Boufleur T."/>
            <person name="Vicente I."/>
            <person name="Sarrocco S."/>
            <person name="Picot A."/>
            <person name="Baraldi E."/>
            <person name="Sukno S."/>
            <person name="Thon M."/>
            <person name="Le Floch G."/>
        </authorList>
    </citation>
    <scope>NUCLEOTIDE SEQUENCE</scope>
    <source>
        <strain evidence="2">IMI 504893</strain>
    </source>
</reference>
<feature type="compositionally biased region" description="Polar residues" evidence="1">
    <location>
        <begin position="228"/>
        <end position="247"/>
    </location>
</feature>
<feature type="compositionally biased region" description="Basic and acidic residues" evidence="1">
    <location>
        <begin position="190"/>
        <end position="204"/>
    </location>
</feature>
<name>A0A9Q8WNK6_9PEZI</name>
<dbReference type="EMBL" id="CP019480">
    <property type="protein sequence ID" value="UQC89796.1"/>
    <property type="molecule type" value="Genomic_DNA"/>
</dbReference>
<feature type="region of interest" description="Disordered" evidence="1">
    <location>
        <begin position="226"/>
        <end position="269"/>
    </location>
</feature>
<evidence type="ECO:0000313" key="2">
    <source>
        <dbReference type="EMBL" id="UQC89796.1"/>
    </source>
</evidence>
<keyword evidence="3" id="KW-1185">Reference proteome</keyword>
<dbReference type="RefSeq" id="XP_049151397.1">
    <property type="nucleotide sequence ID" value="XM_049294251.1"/>
</dbReference>
<dbReference type="GeneID" id="73349261"/>
<dbReference type="AlphaFoldDB" id="A0A9Q8WNK6"/>
<evidence type="ECO:0000313" key="3">
    <source>
        <dbReference type="Proteomes" id="UP000830671"/>
    </source>
</evidence>
<dbReference type="KEGG" id="clup:CLUP02_15327"/>
<organism evidence="2 3">
    <name type="scientific">Colletotrichum lupini</name>
    <dbReference type="NCBI Taxonomy" id="145971"/>
    <lineage>
        <taxon>Eukaryota</taxon>
        <taxon>Fungi</taxon>
        <taxon>Dikarya</taxon>
        <taxon>Ascomycota</taxon>
        <taxon>Pezizomycotina</taxon>
        <taxon>Sordariomycetes</taxon>
        <taxon>Hypocreomycetidae</taxon>
        <taxon>Glomerellales</taxon>
        <taxon>Glomerellaceae</taxon>
        <taxon>Colletotrichum</taxon>
        <taxon>Colletotrichum acutatum species complex</taxon>
    </lineage>
</organism>
<feature type="region of interest" description="Disordered" evidence="1">
    <location>
        <begin position="175"/>
        <end position="205"/>
    </location>
</feature>
<sequence>MGAFAFVVGQKKTTLPDHHVAHASAFLVAFLCSVFLSAVQPPHLTISSPLSKDPVSELSAMCHFDFDRQRRTCVQQQLVARPSTGAPPTYTIHTIHTLPSGVYSYNSTSTFPLTVLPKEGADCLGLPTSLFLIADSSGLKHASHTINSAPPDPYLSHEPDEPMACPSVCLSVHSRDGEPPLRPSSTGHSWARETGRSRLQEPRPLRLCLGTRDGVVVSTFYETDVVRPSSSYPQASPESLQGAVQTQPYPPRPRARPSPRQPPGAGDVSVTPMEALLTHIHTPSIMRRWREGERQRDADRDLNVGAAPHGFTVSLRFVMMVKADSDGREAQSLTHTATGDVGLVYSIWPGRGLCLLGFLDAGEGWRGAVLFGDDYGFVLCRYCRVRRFAEVALCHGRQGSLHNDDVLQTTNGRSFRA</sequence>
<accession>A0A9Q8WNK6</accession>
<gene>
    <name evidence="2" type="ORF">CLUP02_15327</name>
</gene>
<dbReference type="Proteomes" id="UP000830671">
    <property type="component" value="Chromosome 8"/>
</dbReference>
<protein>
    <submittedName>
        <fullName evidence="2">Uncharacterized protein</fullName>
    </submittedName>
</protein>